<evidence type="ECO:0000256" key="3">
    <source>
        <dbReference type="ARBA" id="ARBA00022722"/>
    </source>
</evidence>
<comment type="cofactor">
    <cofactor evidence="1 9">
        <name>Mg(2+)</name>
        <dbReference type="ChEBI" id="CHEBI:18420"/>
    </cofactor>
</comment>
<dbReference type="NCBIfam" id="TIGR01573">
    <property type="entry name" value="cas2"/>
    <property type="match status" value="1"/>
</dbReference>
<dbReference type="CDD" id="cd09725">
    <property type="entry name" value="Cas2_I_II_III"/>
    <property type="match status" value="1"/>
</dbReference>
<keyword evidence="4 9" id="KW-0479">Metal-binding</keyword>
<dbReference type="EC" id="3.1.-.-" evidence="9"/>
<evidence type="ECO:0000256" key="6">
    <source>
        <dbReference type="ARBA" id="ARBA00022801"/>
    </source>
</evidence>
<dbReference type="GO" id="GO:0016787">
    <property type="term" value="F:hydrolase activity"/>
    <property type="evidence" value="ECO:0007669"/>
    <property type="project" value="UniProtKB-KW"/>
</dbReference>
<proteinExistence type="inferred from homology"/>
<name>A0AA95KCA5_9GAMM</name>
<evidence type="ECO:0000256" key="2">
    <source>
        <dbReference type="ARBA" id="ARBA00009959"/>
    </source>
</evidence>
<dbReference type="KEGG" id="tdu:QJT80_07800"/>
<comment type="subunit">
    <text evidence="9">Homodimer, forms a heterotetramer with a Cas1 homodimer.</text>
</comment>
<dbReference type="Pfam" id="PF09827">
    <property type="entry name" value="CRISPR_Cas2"/>
    <property type="match status" value="1"/>
</dbReference>
<dbReference type="SUPFAM" id="SSF143430">
    <property type="entry name" value="TTP0101/SSO1404-like"/>
    <property type="match status" value="1"/>
</dbReference>
<dbReference type="GO" id="GO:0051607">
    <property type="term" value="P:defense response to virus"/>
    <property type="evidence" value="ECO:0007669"/>
    <property type="project" value="UniProtKB-UniRule"/>
</dbReference>
<dbReference type="PANTHER" id="PTHR34405:SF3">
    <property type="entry name" value="CRISPR-ASSOCIATED ENDORIBONUCLEASE CAS2 3"/>
    <property type="match status" value="1"/>
</dbReference>
<evidence type="ECO:0000256" key="7">
    <source>
        <dbReference type="ARBA" id="ARBA00022842"/>
    </source>
</evidence>
<dbReference type="AlphaFoldDB" id="A0AA95KCA5"/>
<keyword evidence="5 9" id="KW-0255">Endonuclease</keyword>
<dbReference type="PANTHER" id="PTHR34405">
    <property type="entry name" value="CRISPR-ASSOCIATED ENDORIBONUCLEASE CAS2"/>
    <property type="match status" value="1"/>
</dbReference>
<evidence type="ECO:0000256" key="8">
    <source>
        <dbReference type="ARBA" id="ARBA00023118"/>
    </source>
</evidence>
<evidence type="ECO:0000256" key="1">
    <source>
        <dbReference type="ARBA" id="ARBA00001946"/>
    </source>
</evidence>
<dbReference type="InterPro" id="IPR019199">
    <property type="entry name" value="Virulence_VapD/CRISPR_Cas2"/>
</dbReference>
<feature type="region of interest" description="Disordered" evidence="10">
    <location>
        <begin position="73"/>
        <end position="100"/>
    </location>
</feature>
<keyword evidence="7 9" id="KW-0460">Magnesium</keyword>
<gene>
    <name evidence="9 11" type="primary">cas2</name>
    <name evidence="11" type="ORF">QJT80_07800</name>
</gene>
<evidence type="ECO:0000313" key="11">
    <source>
        <dbReference type="EMBL" id="WGZ89414.1"/>
    </source>
</evidence>
<keyword evidence="6 9" id="KW-0378">Hydrolase</keyword>
<reference evidence="11" key="1">
    <citation type="journal article" date="2023" name="Int. J. Mol. Sci.">
        <title>Metagenomics Revealed a New Genus 'Candidatus Thiocaldithrix dubininis' gen. nov., sp. nov. and a New Species 'Candidatus Thiothrix putei' sp. nov. in the Family Thiotrichaceae, Some Members of Which Have Traits of Both Na+- and H+-Motive Energetics.</title>
        <authorList>
            <person name="Ravin N.V."/>
            <person name="Muntyan M.S."/>
            <person name="Smolyakov D.D."/>
            <person name="Rudenko T.S."/>
            <person name="Beletsky A.V."/>
            <person name="Mardanov A.V."/>
            <person name="Grabovich M.Y."/>
        </authorList>
    </citation>
    <scope>NUCLEOTIDE SEQUENCE</scope>
    <source>
        <strain evidence="11">GKL-01</strain>
    </source>
</reference>
<accession>A0AA95KCA5</accession>
<evidence type="ECO:0000256" key="5">
    <source>
        <dbReference type="ARBA" id="ARBA00022759"/>
    </source>
</evidence>
<evidence type="ECO:0000256" key="4">
    <source>
        <dbReference type="ARBA" id="ARBA00022723"/>
    </source>
</evidence>
<keyword evidence="3 9" id="KW-0540">Nuclease</keyword>
<sequence length="100" mass="11754">MFMLITYDVEAKRTNKFKKLLRRYLNHDQFSVFAGDITDAQAIKLRRELSQLMIPDDKVTEISCANRHNIEVNHLSKHESGKGELKRSPLNDHRRDFTVL</sequence>
<dbReference type="Gene3D" id="3.30.70.240">
    <property type="match status" value="1"/>
</dbReference>
<dbReference type="GO" id="GO:0043571">
    <property type="term" value="P:maintenance of CRISPR repeat elements"/>
    <property type="evidence" value="ECO:0007669"/>
    <property type="project" value="UniProtKB-UniRule"/>
</dbReference>
<dbReference type="Proteomes" id="UP001300672">
    <property type="component" value="Chromosome"/>
</dbReference>
<dbReference type="GO" id="GO:0004521">
    <property type="term" value="F:RNA endonuclease activity"/>
    <property type="evidence" value="ECO:0007669"/>
    <property type="project" value="InterPro"/>
</dbReference>
<feature type="binding site" evidence="9">
    <location>
        <position position="8"/>
    </location>
    <ligand>
        <name>Mg(2+)</name>
        <dbReference type="ChEBI" id="CHEBI:18420"/>
        <note>catalytic</note>
    </ligand>
</feature>
<dbReference type="InterPro" id="IPR021127">
    <property type="entry name" value="CRISPR_associated_Cas2"/>
</dbReference>
<organism evidence="11">
    <name type="scientific">Candidatus Thiocaldithrix dubininis</name>
    <dbReference type="NCBI Taxonomy" id="3080823"/>
    <lineage>
        <taxon>Bacteria</taxon>
        <taxon>Pseudomonadati</taxon>
        <taxon>Pseudomonadota</taxon>
        <taxon>Gammaproteobacteria</taxon>
        <taxon>Thiotrichales</taxon>
        <taxon>Thiotrichaceae</taxon>
        <taxon>Candidatus Thiocaldithrix</taxon>
    </lineage>
</organism>
<comment type="similarity">
    <text evidence="2 9">Belongs to the CRISPR-associated endoribonuclease Cas2 protein family.</text>
</comment>
<evidence type="ECO:0000256" key="9">
    <source>
        <dbReference type="HAMAP-Rule" id="MF_01471"/>
    </source>
</evidence>
<keyword evidence="8 9" id="KW-0051">Antiviral defense</keyword>
<reference evidence="11" key="2">
    <citation type="submission" date="2023-04" db="EMBL/GenBank/DDBJ databases">
        <authorList>
            <person name="Beletskiy A.V."/>
            <person name="Mardanov A.V."/>
            <person name="Ravin N.V."/>
        </authorList>
    </citation>
    <scope>NUCLEOTIDE SEQUENCE</scope>
    <source>
        <strain evidence="11">GKL-01</strain>
    </source>
</reference>
<comment type="function">
    <text evidence="9">CRISPR (clustered regularly interspaced short palindromic repeat), is an adaptive immune system that provides protection against mobile genetic elements (viruses, transposable elements and conjugative plasmids). CRISPR clusters contain sequences complementary to antecedent mobile elements and target invading nucleic acids. CRISPR clusters are transcribed and processed into CRISPR RNA (crRNA). Functions as a ssRNA-specific endoribonuclease. Involved in the integration of spacer DNA into the CRISPR cassette.</text>
</comment>
<dbReference type="GO" id="GO:0046872">
    <property type="term" value="F:metal ion binding"/>
    <property type="evidence" value="ECO:0007669"/>
    <property type="project" value="UniProtKB-UniRule"/>
</dbReference>
<evidence type="ECO:0000256" key="10">
    <source>
        <dbReference type="SAM" id="MobiDB-lite"/>
    </source>
</evidence>
<protein>
    <recommendedName>
        <fullName evidence="9">CRISPR-associated endoribonuclease Cas2</fullName>
        <ecNumber evidence="9">3.1.-.-</ecNumber>
    </recommendedName>
</protein>
<dbReference type="HAMAP" id="MF_01471">
    <property type="entry name" value="Cas2"/>
    <property type="match status" value="1"/>
</dbReference>
<dbReference type="EMBL" id="CP124755">
    <property type="protein sequence ID" value="WGZ89414.1"/>
    <property type="molecule type" value="Genomic_DNA"/>
</dbReference>